<dbReference type="AlphaFoldDB" id="A0A812RTI9"/>
<dbReference type="Gene3D" id="3.20.20.70">
    <property type="entry name" value="Aldolase class I"/>
    <property type="match status" value="1"/>
</dbReference>
<dbReference type="GO" id="GO:0005975">
    <property type="term" value="P:carbohydrate metabolic process"/>
    <property type="evidence" value="ECO:0007669"/>
    <property type="project" value="InterPro"/>
</dbReference>
<gene>
    <name evidence="9" type="primary">agaA</name>
    <name evidence="9" type="ORF">SPIL2461_LOCUS11049</name>
</gene>
<comment type="catalytic activity">
    <reaction evidence="1 7">
        <text>Hydrolysis of terminal, non-reducing alpha-D-galactose residues in alpha-D-galactosides, including galactose oligosaccharides, galactomannans and galactolipids.</text>
        <dbReference type="EC" id="3.2.1.22"/>
    </reaction>
</comment>
<dbReference type="PROSITE" id="PS00512">
    <property type="entry name" value="ALPHA_GALACTOSIDASE"/>
    <property type="match status" value="1"/>
</dbReference>
<evidence type="ECO:0000256" key="4">
    <source>
        <dbReference type="ARBA" id="ARBA00022729"/>
    </source>
</evidence>
<evidence type="ECO:0000259" key="8">
    <source>
        <dbReference type="Pfam" id="PF17801"/>
    </source>
</evidence>
<keyword evidence="10" id="KW-1185">Reference proteome</keyword>
<feature type="domain" description="Alpha galactosidase C-terminal" evidence="8">
    <location>
        <begin position="348"/>
        <end position="427"/>
    </location>
</feature>
<dbReference type="InterPro" id="IPR000111">
    <property type="entry name" value="Glyco_hydro_27/36_CS"/>
</dbReference>
<sequence>MKRGYLLACLRLQLSWGYDNGAPHSRLPPLGWSSWVGLGRQWPGPGGQAPEFDFCDEVSVKLSVDAFHEVGLYDAGYRHFHLDDCWADHERNASGFLQADRQHFPNGMKPIVDYAHSKGLTFGLYTCAGTYTCVGRRPGSKGHFTQDAAVFAEWGVDVVKMDWCFSDGMEPEPTYTAFSKALNATGHPIHFNMCEWGKAAPWTWGPKVAQSWRATGDHVPLWQDTKKVIAERSQIPEADAGRPYAWNDMDMLETGNYRQAAHANGKTGNMTKEEYRTEVSMWAILASPLIITTPLLNCSKTDQIAANFTPGTCRPSITPLQRELLLNKEVISINQVDTPGGRLLKDFGAWMVYIRNLAEGSVAVALYNPSDAKVDARLDLSLLGWTSGTVARVRDLWAQQELPPAKDRFPTTGSLDLEAHATLLFRFDKQTSELVV</sequence>
<dbReference type="OrthoDB" id="5795902at2759"/>
<accession>A0A812RTI9</accession>
<evidence type="ECO:0000256" key="7">
    <source>
        <dbReference type="RuleBase" id="RU361168"/>
    </source>
</evidence>
<reference evidence="9" key="1">
    <citation type="submission" date="2021-02" db="EMBL/GenBank/DDBJ databases">
        <authorList>
            <person name="Dougan E. K."/>
            <person name="Rhodes N."/>
            <person name="Thang M."/>
            <person name="Chan C."/>
        </authorList>
    </citation>
    <scope>NUCLEOTIDE SEQUENCE</scope>
</reference>
<dbReference type="GO" id="GO:0004557">
    <property type="term" value="F:alpha-galactosidase activity"/>
    <property type="evidence" value="ECO:0007669"/>
    <property type="project" value="UniProtKB-EC"/>
</dbReference>
<evidence type="ECO:0000256" key="6">
    <source>
        <dbReference type="ARBA" id="ARBA00023295"/>
    </source>
</evidence>
<dbReference type="InterPro" id="IPR013785">
    <property type="entry name" value="Aldolase_TIM"/>
</dbReference>
<dbReference type="Pfam" id="PF17801">
    <property type="entry name" value="Melibiase_C"/>
    <property type="match status" value="1"/>
</dbReference>
<keyword evidence="4" id="KW-0732">Signal</keyword>
<evidence type="ECO:0000313" key="10">
    <source>
        <dbReference type="Proteomes" id="UP000649617"/>
    </source>
</evidence>
<dbReference type="InterPro" id="IPR041233">
    <property type="entry name" value="Melibiase_C"/>
</dbReference>
<dbReference type="PRINTS" id="PR00740">
    <property type="entry name" value="GLHYDRLASE27"/>
</dbReference>
<dbReference type="SUPFAM" id="SSF51011">
    <property type="entry name" value="Glycosyl hydrolase domain"/>
    <property type="match status" value="1"/>
</dbReference>
<proteinExistence type="inferred from homology"/>
<dbReference type="Proteomes" id="UP000649617">
    <property type="component" value="Unassembled WGS sequence"/>
</dbReference>
<dbReference type="CDD" id="cd14792">
    <property type="entry name" value="GH27"/>
    <property type="match status" value="1"/>
</dbReference>
<dbReference type="InterPro" id="IPR002241">
    <property type="entry name" value="Glyco_hydro_27"/>
</dbReference>
<dbReference type="EC" id="3.2.1.22" evidence="3 7"/>
<dbReference type="Pfam" id="PF16499">
    <property type="entry name" value="Melibiase_2"/>
    <property type="match status" value="1"/>
</dbReference>
<dbReference type="EMBL" id="CAJNIZ010021369">
    <property type="protein sequence ID" value="CAE7450971.1"/>
    <property type="molecule type" value="Genomic_DNA"/>
</dbReference>
<dbReference type="SUPFAM" id="SSF51445">
    <property type="entry name" value="(Trans)glycosidases"/>
    <property type="match status" value="1"/>
</dbReference>
<evidence type="ECO:0000256" key="2">
    <source>
        <dbReference type="ARBA" id="ARBA00009743"/>
    </source>
</evidence>
<organism evidence="9 10">
    <name type="scientific">Symbiodinium pilosum</name>
    <name type="common">Dinoflagellate</name>
    <dbReference type="NCBI Taxonomy" id="2952"/>
    <lineage>
        <taxon>Eukaryota</taxon>
        <taxon>Sar</taxon>
        <taxon>Alveolata</taxon>
        <taxon>Dinophyceae</taxon>
        <taxon>Suessiales</taxon>
        <taxon>Symbiodiniaceae</taxon>
        <taxon>Symbiodinium</taxon>
    </lineage>
</organism>
<dbReference type="InterPro" id="IPR017853">
    <property type="entry name" value="GH"/>
</dbReference>
<dbReference type="Gene3D" id="2.60.40.1180">
    <property type="entry name" value="Golgi alpha-mannosidase II"/>
    <property type="match status" value="1"/>
</dbReference>
<keyword evidence="6 7" id="KW-0326">Glycosidase</keyword>
<protein>
    <recommendedName>
        <fullName evidence="3 7">Alpha-galactosidase</fullName>
        <ecNumber evidence="3 7">3.2.1.22</ecNumber>
    </recommendedName>
    <alternativeName>
        <fullName evidence="7">Melibiase</fullName>
    </alternativeName>
</protein>
<evidence type="ECO:0000313" key="9">
    <source>
        <dbReference type="EMBL" id="CAE7450971.1"/>
    </source>
</evidence>
<dbReference type="PANTHER" id="PTHR11452:SF75">
    <property type="entry name" value="ALPHA-GALACTOSIDASE MEL1"/>
    <property type="match status" value="1"/>
</dbReference>
<name>A0A812RTI9_SYMPI</name>
<dbReference type="InterPro" id="IPR013780">
    <property type="entry name" value="Glyco_hydro_b"/>
</dbReference>
<keyword evidence="7" id="KW-1015">Disulfide bond</keyword>
<comment type="similarity">
    <text evidence="2 7">Belongs to the glycosyl hydrolase 27 family.</text>
</comment>
<evidence type="ECO:0000256" key="3">
    <source>
        <dbReference type="ARBA" id="ARBA00012755"/>
    </source>
</evidence>
<dbReference type="PANTHER" id="PTHR11452">
    <property type="entry name" value="ALPHA-GALACTOSIDASE/ALPHA-N-ACETYLGALACTOSAMINIDASE"/>
    <property type="match status" value="1"/>
</dbReference>
<keyword evidence="5 7" id="KW-0378">Hydrolase</keyword>
<comment type="caution">
    <text evidence="9">The sequence shown here is derived from an EMBL/GenBank/DDBJ whole genome shotgun (WGS) entry which is preliminary data.</text>
</comment>
<evidence type="ECO:0000256" key="5">
    <source>
        <dbReference type="ARBA" id="ARBA00022801"/>
    </source>
</evidence>
<dbReference type="FunFam" id="3.20.20.70:FF:000286">
    <property type="entry name" value="Alpha-galactosidase"/>
    <property type="match status" value="1"/>
</dbReference>
<evidence type="ECO:0000256" key="1">
    <source>
        <dbReference type="ARBA" id="ARBA00001255"/>
    </source>
</evidence>